<proteinExistence type="predicted"/>
<dbReference type="InterPro" id="IPR008042">
    <property type="entry name" value="Retrotrans_Pao"/>
</dbReference>
<dbReference type="AlphaFoldDB" id="A0A0J7KDT1"/>
<dbReference type="PANTHER" id="PTHR47331">
    <property type="entry name" value="PHD-TYPE DOMAIN-CONTAINING PROTEIN"/>
    <property type="match status" value="1"/>
</dbReference>
<organism evidence="1 2">
    <name type="scientific">Lasius niger</name>
    <name type="common">Black garden ant</name>
    <dbReference type="NCBI Taxonomy" id="67767"/>
    <lineage>
        <taxon>Eukaryota</taxon>
        <taxon>Metazoa</taxon>
        <taxon>Ecdysozoa</taxon>
        <taxon>Arthropoda</taxon>
        <taxon>Hexapoda</taxon>
        <taxon>Insecta</taxon>
        <taxon>Pterygota</taxon>
        <taxon>Neoptera</taxon>
        <taxon>Endopterygota</taxon>
        <taxon>Hymenoptera</taxon>
        <taxon>Apocrita</taxon>
        <taxon>Aculeata</taxon>
        <taxon>Formicoidea</taxon>
        <taxon>Formicidae</taxon>
        <taxon>Formicinae</taxon>
        <taxon>Lasius</taxon>
        <taxon>Lasius</taxon>
    </lineage>
</organism>
<dbReference type="PaxDb" id="67767-A0A0J7KDT1"/>
<evidence type="ECO:0008006" key="3">
    <source>
        <dbReference type="Google" id="ProtNLM"/>
    </source>
</evidence>
<dbReference type="Proteomes" id="UP000036403">
    <property type="component" value="Unassembled WGS sequence"/>
</dbReference>
<accession>A0A0J7KDT1</accession>
<dbReference type="CDD" id="cd01644">
    <property type="entry name" value="RT_pepA17"/>
    <property type="match status" value="1"/>
</dbReference>
<dbReference type="SUPFAM" id="SSF56672">
    <property type="entry name" value="DNA/RNA polymerases"/>
    <property type="match status" value="1"/>
</dbReference>
<dbReference type="InterPro" id="IPR043502">
    <property type="entry name" value="DNA/RNA_pol_sf"/>
</dbReference>
<name>A0A0J7KDT1_LASNI</name>
<protein>
    <recommendedName>
        <fullName evidence="3">Reverse transcriptase domain-containing protein</fullName>
    </recommendedName>
</protein>
<dbReference type="EMBL" id="LBMM01008836">
    <property type="protein sequence ID" value="KMQ88603.1"/>
    <property type="molecule type" value="Genomic_DNA"/>
</dbReference>
<evidence type="ECO:0000313" key="1">
    <source>
        <dbReference type="EMBL" id="KMQ88603.1"/>
    </source>
</evidence>
<dbReference type="STRING" id="67767.A0A0J7KDT1"/>
<dbReference type="OrthoDB" id="7553891at2759"/>
<dbReference type="PANTHER" id="PTHR47331:SF1">
    <property type="entry name" value="GAG-LIKE PROTEIN"/>
    <property type="match status" value="1"/>
</dbReference>
<dbReference type="Pfam" id="PF05380">
    <property type="entry name" value="Peptidase_A17"/>
    <property type="match status" value="1"/>
</dbReference>
<comment type="caution">
    <text evidence="1">The sequence shown here is derived from an EMBL/GenBank/DDBJ whole genome shotgun (WGS) entry which is preliminary data.</text>
</comment>
<evidence type="ECO:0000313" key="2">
    <source>
        <dbReference type="Proteomes" id="UP000036403"/>
    </source>
</evidence>
<gene>
    <name evidence="1" type="ORF">RF55_11885</name>
</gene>
<sequence>MVLGSSMRRTKKKLENKLVMQKTKLGWVVGGPMAAPAPQHVKCYLSSVTRLEEQLIKFWDIEELSKKKSLSLEEEACEAHFVENTTRDENGRFVVKLPLKQNPSVLGDSKDQAEKRLIALEKRLRHNEALYKEYSAFLEEYEKLDHMRRISDNEEQAYAYYMSHHCVIRADSETTKLRVVFDASASTTNGLSLNDLQMTGPVMQSDLLSILLRFRKHTYVIAADIAKMYRQVMLIPEQRPLQRIVWRERPEQKVETFELNTVTYGTTAASFLVIRCLEQLASECEEENPRIAKIIRRDFYVDDLLSGGESTEEIMSTAKEINKVLSGGCFELRKWNSNSSEFRERFMDTNKAQAEIQINDGSKRTLGLIWRVKDDILTYSVNLPNNCQVTKRNILSIASMIFDPLGLLSPCTIIAKILIRTLWLEKLS</sequence>
<reference evidence="1 2" key="1">
    <citation type="submission" date="2015-04" db="EMBL/GenBank/DDBJ databases">
        <title>Lasius niger genome sequencing.</title>
        <authorList>
            <person name="Konorov E.A."/>
            <person name="Nikitin M.A."/>
            <person name="Kirill M.V."/>
            <person name="Chang P."/>
        </authorList>
    </citation>
    <scope>NUCLEOTIDE SEQUENCE [LARGE SCALE GENOMIC DNA]</scope>
    <source>
        <tissue evidence="1">Whole</tissue>
    </source>
</reference>
<keyword evidence="2" id="KW-1185">Reference proteome</keyword>
<dbReference type="GO" id="GO:0071897">
    <property type="term" value="P:DNA biosynthetic process"/>
    <property type="evidence" value="ECO:0007669"/>
    <property type="project" value="UniProtKB-ARBA"/>
</dbReference>